<name>A0AAV5VHI9_9BILA</name>
<keyword evidence="5" id="KW-1185">Reference proteome</keyword>
<accession>A0AAV5VHI9</accession>
<dbReference type="PROSITE" id="PS50222">
    <property type="entry name" value="EF_HAND_2"/>
    <property type="match status" value="2"/>
</dbReference>
<evidence type="ECO:0000256" key="1">
    <source>
        <dbReference type="ARBA" id="ARBA00022737"/>
    </source>
</evidence>
<dbReference type="InterPro" id="IPR050230">
    <property type="entry name" value="CALM/Myosin/TropC-like"/>
</dbReference>
<organism evidence="4 5">
    <name type="scientific">Pristionchus fissidentatus</name>
    <dbReference type="NCBI Taxonomy" id="1538716"/>
    <lineage>
        <taxon>Eukaryota</taxon>
        <taxon>Metazoa</taxon>
        <taxon>Ecdysozoa</taxon>
        <taxon>Nematoda</taxon>
        <taxon>Chromadorea</taxon>
        <taxon>Rhabditida</taxon>
        <taxon>Rhabditina</taxon>
        <taxon>Diplogasteromorpha</taxon>
        <taxon>Diplogasteroidea</taxon>
        <taxon>Neodiplogasteridae</taxon>
        <taxon>Pristionchus</taxon>
    </lineage>
</organism>
<dbReference type="Gene3D" id="1.10.238.10">
    <property type="entry name" value="EF-hand"/>
    <property type="match status" value="2"/>
</dbReference>
<dbReference type="SUPFAM" id="SSF47473">
    <property type="entry name" value="EF-hand"/>
    <property type="match status" value="1"/>
</dbReference>
<dbReference type="PANTHER" id="PTHR23048:SF59">
    <property type="entry name" value="EF-HAND SUPERFAMILY PROTEIN"/>
    <property type="match status" value="1"/>
</dbReference>
<dbReference type="CDD" id="cd00051">
    <property type="entry name" value="EFh"/>
    <property type="match status" value="1"/>
</dbReference>
<proteinExistence type="predicted"/>
<sequence>SLQMSASSSSNRRRVTRSDVEAAFTACNEEEPDLIKIGQLKLVMRALGFEPRNAEIEKITEKVKGFANRSSWHGRRGMMDVDELMECIGERNNDKSEEEMKCAFRLFDREDKGWISLENLRTVSRELGEKLGDDDLMEMLKEAAGGGDGKVTHEQFAAVMKKTCLY</sequence>
<feature type="non-terminal residue" evidence="4">
    <location>
        <position position="1"/>
    </location>
</feature>
<evidence type="ECO:0000313" key="5">
    <source>
        <dbReference type="Proteomes" id="UP001432322"/>
    </source>
</evidence>
<gene>
    <name evidence="4" type="ORF">PFISCL1PPCAC_10474</name>
</gene>
<keyword evidence="1" id="KW-0677">Repeat</keyword>
<dbReference type="FunFam" id="1.10.238.10:FF:000001">
    <property type="entry name" value="Calmodulin 1"/>
    <property type="match status" value="1"/>
</dbReference>
<comment type="caution">
    <text evidence="4">The sequence shown here is derived from an EMBL/GenBank/DDBJ whole genome shotgun (WGS) entry which is preliminary data.</text>
</comment>
<feature type="domain" description="EF-hand" evidence="3">
    <location>
        <begin position="95"/>
        <end position="130"/>
    </location>
</feature>
<dbReference type="Pfam" id="PF13499">
    <property type="entry name" value="EF-hand_7"/>
    <property type="match status" value="1"/>
</dbReference>
<evidence type="ECO:0000259" key="3">
    <source>
        <dbReference type="PROSITE" id="PS50222"/>
    </source>
</evidence>
<keyword evidence="2" id="KW-0106">Calcium</keyword>
<evidence type="ECO:0000313" key="4">
    <source>
        <dbReference type="EMBL" id="GMT19177.1"/>
    </source>
</evidence>
<feature type="domain" description="EF-hand" evidence="3">
    <location>
        <begin position="131"/>
        <end position="166"/>
    </location>
</feature>
<dbReference type="Proteomes" id="UP001432322">
    <property type="component" value="Unassembled WGS sequence"/>
</dbReference>
<dbReference type="EMBL" id="BTSY01000003">
    <property type="protein sequence ID" value="GMT19177.1"/>
    <property type="molecule type" value="Genomic_DNA"/>
</dbReference>
<dbReference type="GO" id="GO:0016460">
    <property type="term" value="C:myosin II complex"/>
    <property type="evidence" value="ECO:0007669"/>
    <property type="project" value="TreeGrafter"/>
</dbReference>
<reference evidence="4" key="1">
    <citation type="submission" date="2023-10" db="EMBL/GenBank/DDBJ databases">
        <title>Genome assembly of Pristionchus species.</title>
        <authorList>
            <person name="Yoshida K."/>
            <person name="Sommer R.J."/>
        </authorList>
    </citation>
    <scope>NUCLEOTIDE SEQUENCE</scope>
    <source>
        <strain evidence="4">RS5133</strain>
    </source>
</reference>
<evidence type="ECO:0000256" key="2">
    <source>
        <dbReference type="ARBA" id="ARBA00022837"/>
    </source>
</evidence>
<protein>
    <recommendedName>
        <fullName evidence="3">EF-hand domain-containing protein</fullName>
    </recommendedName>
</protein>
<dbReference type="InterPro" id="IPR002048">
    <property type="entry name" value="EF_hand_dom"/>
</dbReference>
<dbReference type="GO" id="GO:0005509">
    <property type="term" value="F:calcium ion binding"/>
    <property type="evidence" value="ECO:0007669"/>
    <property type="project" value="InterPro"/>
</dbReference>
<dbReference type="AlphaFoldDB" id="A0AAV5VHI9"/>
<dbReference type="InterPro" id="IPR011992">
    <property type="entry name" value="EF-hand-dom_pair"/>
</dbReference>
<dbReference type="PANTHER" id="PTHR23048">
    <property type="entry name" value="MYOSIN LIGHT CHAIN 1, 3"/>
    <property type="match status" value="1"/>
</dbReference>